<dbReference type="GO" id="GO:0006508">
    <property type="term" value="P:proteolysis"/>
    <property type="evidence" value="ECO:0007669"/>
    <property type="project" value="UniProtKB-KW"/>
</dbReference>
<comment type="caution">
    <text evidence="7">The sequence shown here is derived from an EMBL/GenBank/DDBJ whole genome shotgun (WGS) entry which is preliminary data.</text>
</comment>
<evidence type="ECO:0000256" key="3">
    <source>
        <dbReference type="ARBA" id="ARBA00022801"/>
    </source>
</evidence>
<feature type="domain" description="Peptidase S24/S26A/S26B/S26C" evidence="6">
    <location>
        <begin position="42"/>
        <end position="111"/>
    </location>
</feature>
<feature type="transmembrane region" description="Helical" evidence="5">
    <location>
        <begin position="6"/>
        <end position="24"/>
    </location>
</feature>
<gene>
    <name evidence="7" type="ORF">EBO15_33425</name>
</gene>
<dbReference type="AlphaFoldDB" id="A0A3M2LN29"/>
<proteinExistence type="predicted"/>
<evidence type="ECO:0000256" key="5">
    <source>
        <dbReference type="SAM" id="Phobius"/>
    </source>
</evidence>
<evidence type="ECO:0000313" key="7">
    <source>
        <dbReference type="EMBL" id="RMI38270.1"/>
    </source>
</evidence>
<dbReference type="EMBL" id="RFFG01000089">
    <property type="protein sequence ID" value="RMI38270.1"/>
    <property type="molecule type" value="Genomic_DNA"/>
</dbReference>
<organism evidence="7 8">
    <name type="scientific">Actinomadura harenae</name>
    <dbReference type="NCBI Taxonomy" id="2483351"/>
    <lineage>
        <taxon>Bacteria</taxon>
        <taxon>Bacillati</taxon>
        <taxon>Actinomycetota</taxon>
        <taxon>Actinomycetes</taxon>
        <taxon>Streptosporangiales</taxon>
        <taxon>Thermomonosporaceae</taxon>
        <taxon>Actinomadura</taxon>
    </lineage>
</organism>
<evidence type="ECO:0000256" key="4">
    <source>
        <dbReference type="ARBA" id="ARBA00023136"/>
    </source>
</evidence>
<dbReference type="GO" id="GO:0016020">
    <property type="term" value="C:membrane"/>
    <property type="evidence" value="ECO:0007669"/>
    <property type="project" value="UniProtKB-SubCell"/>
</dbReference>
<sequence length="153" mass="16537">MRAGRAVAAAGVCAAGAGIAALAWRRGRLLGGLRGGLFDGARGGLRAVEVTGESMLPALRAGDWLLVRAGAPVRDGDAVVARHPWNEDRLIVKRAVREESGGWWLESDNQRAHGRQDSWDFDAVPHDLVLGPVVARYWPFRRAGLLSRSARPR</sequence>
<dbReference type="Pfam" id="PF00717">
    <property type="entry name" value="Peptidase_S24"/>
    <property type="match status" value="1"/>
</dbReference>
<dbReference type="SUPFAM" id="SSF51306">
    <property type="entry name" value="LexA/Signal peptidase"/>
    <property type="match status" value="1"/>
</dbReference>
<keyword evidence="3" id="KW-0378">Hydrolase</keyword>
<dbReference type="CDD" id="cd06529">
    <property type="entry name" value="S24_LexA-like"/>
    <property type="match status" value="1"/>
</dbReference>
<reference evidence="7 8" key="1">
    <citation type="submission" date="2018-10" db="EMBL/GenBank/DDBJ databases">
        <title>Isolation from soil.</title>
        <authorList>
            <person name="Hu J."/>
        </authorList>
    </citation>
    <scope>NUCLEOTIDE SEQUENCE [LARGE SCALE GENOMIC DNA]</scope>
    <source>
        <strain evidence="7 8">NEAU-Ht49</strain>
    </source>
</reference>
<evidence type="ECO:0000313" key="8">
    <source>
        <dbReference type="Proteomes" id="UP000282674"/>
    </source>
</evidence>
<dbReference type="PANTHER" id="PTHR12383:SF16">
    <property type="entry name" value="MITOCHONDRIAL INNER MEMBRANE PROTEASE SUBUNIT 1"/>
    <property type="match status" value="1"/>
</dbReference>
<protein>
    <submittedName>
        <fullName evidence="7">S24 family peptidase</fullName>
    </submittedName>
</protein>
<dbReference type="OrthoDB" id="1467636at2"/>
<dbReference type="InterPro" id="IPR052064">
    <property type="entry name" value="Mito_IMP1_subunit"/>
</dbReference>
<dbReference type="InterPro" id="IPR019756">
    <property type="entry name" value="Pept_S26A_signal_pept_1_Ser-AS"/>
</dbReference>
<accession>A0A3M2LN29</accession>
<dbReference type="Gene3D" id="2.10.109.10">
    <property type="entry name" value="Umud Fragment, subunit A"/>
    <property type="match status" value="1"/>
</dbReference>
<keyword evidence="2" id="KW-0645">Protease</keyword>
<evidence type="ECO:0000259" key="6">
    <source>
        <dbReference type="Pfam" id="PF00717"/>
    </source>
</evidence>
<evidence type="ECO:0000256" key="2">
    <source>
        <dbReference type="ARBA" id="ARBA00022670"/>
    </source>
</evidence>
<dbReference type="PANTHER" id="PTHR12383">
    <property type="entry name" value="PROTEASE FAMILY S26 MITOCHONDRIAL INNER MEMBRANE PROTEASE-RELATED"/>
    <property type="match status" value="1"/>
</dbReference>
<keyword evidence="4 5" id="KW-0472">Membrane</keyword>
<keyword evidence="5" id="KW-0812">Transmembrane</keyword>
<dbReference type="GO" id="GO:0004252">
    <property type="term" value="F:serine-type endopeptidase activity"/>
    <property type="evidence" value="ECO:0007669"/>
    <property type="project" value="InterPro"/>
</dbReference>
<evidence type="ECO:0000256" key="1">
    <source>
        <dbReference type="ARBA" id="ARBA00004370"/>
    </source>
</evidence>
<dbReference type="Proteomes" id="UP000282674">
    <property type="component" value="Unassembled WGS sequence"/>
</dbReference>
<comment type="subcellular location">
    <subcellularLocation>
        <location evidence="1">Membrane</location>
    </subcellularLocation>
</comment>
<keyword evidence="8" id="KW-1185">Reference proteome</keyword>
<keyword evidence="5" id="KW-1133">Transmembrane helix</keyword>
<name>A0A3M2LN29_9ACTN</name>
<dbReference type="InterPro" id="IPR039418">
    <property type="entry name" value="LexA-like"/>
</dbReference>
<dbReference type="InterPro" id="IPR036286">
    <property type="entry name" value="LexA/Signal_pep-like_sf"/>
</dbReference>
<dbReference type="PROSITE" id="PS00501">
    <property type="entry name" value="SPASE_I_1"/>
    <property type="match status" value="1"/>
</dbReference>
<dbReference type="InterPro" id="IPR015927">
    <property type="entry name" value="Peptidase_S24_S26A/B/C"/>
</dbReference>